<dbReference type="AlphaFoldDB" id="A0A4Q9KCF6"/>
<accession>A0A4Q9KCF6</accession>
<protein>
    <recommendedName>
        <fullName evidence="3">BrnT family toxin</fullName>
    </recommendedName>
</protein>
<name>A0A4Q9KCF6_9ACTN</name>
<dbReference type="EMBL" id="SDMQ01000023">
    <property type="protein sequence ID" value="TBT82500.1"/>
    <property type="molecule type" value="Genomic_DNA"/>
</dbReference>
<evidence type="ECO:0000313" key="1">
    <source>
        <dbReference type="EMBL" id="TBT82500.1"/>
    </source>
</evidence>
<sequence length="107" mass="11717">MGEVLNWDEGAAGYIRGRGDRYPGGLDIEPEWAQQVMHDVDLVAFEPDPKSRMGASRFIGFSADSGRVLVVIAFRDADGDLHGINAWPATGADLRFYREGTTDGEDD</sequence>
<keyword evidence="2" id="KW-1185">Reference proteome</keyword>
<gene>
    <name evidence="1" type="ORF">ET989_14390</name>
</gene>
<comment type="caution">
    <text evidence="1">The sequence shown here is derived from an EMBL/GenBank/DDBJ whole genome shotgun (WGS) entry which is preliminary data.</text>
</comment>
<dbReference type="Proteomes" id="UP000292373">
    <property type="component" value="Unassembled WGS sequence"/>
</dbReference>
<dbReference type="OrthoDB" id="3625995at2"/>
<evidence type="ECO:0008006" key="3">
    <source>
        <dbReference type="Google" id="ProtNLM"/>
    </source>
</evidence>
<organism evidence="1 2">
    <name type="scientific">Propioniciclava sinopodophylli</name>
    <dbReference type="NCBI Taxonomy" id="1837344"/>
    <lineage>
        <taxon>Bacteria</taxon>
        <taxon>Bacillati</taxon>
        <taxon>Actinomycetota</taxon>
        <taxon>Actinomycetes</taxon>
        <taxon>Propionibacteriales</taxon>
        <taxon>Propionibacteriaceae</taxon>
        <taxon>Propioniciclava</taxon>
    </lineage>
</organism>
<evidence type="ECO:0000313" key="2">
    <source>
        <dbReference type="Proteomes" id="UP000292373"/>
    </source>
</evidence>
<reference evidence="1 2" key="1">
    <citation type="submission" date="2019-01" db="EMBL/GenBank/DDBJ databases">
        <title>Lactibacter flavus gen. nov., sp. nov., a novel bacterium of the family Propionibacteriaceae isolated from raw milk and dairy products.</title>
        <authorList>
            <person name="Huptas C."/>
            <person name="Wenning M."/>
            <person name="Breitenwieser F."/>
            <person name="Doll E."/>
            <person name="Von Neubeck M."/>
            <person name="Busse H.-J."/>
            <person name="Scherer S."/>
        </authorList>
    </citation>
    <scope>NUCLEOTIDE SEQUENCE [LARGE SCALE GENOMIC DNA]</scope>
    <source>
        <strain evidence="1 2">KCTC 33808</strain>
    </source>
</reference>
<proteinExistence type="predicted"/>
<dbReference type="RefSeq" id="WP_131170198.1">
    <property type="nucleotide sequence ID" value="NZ_SDMQ01000023.1"/>
</dbReference>